<dbReference type="EMBL" id="JAWDGP010000640">
    <property type="protein sequence ID" value="KAK3798676.1"/>
    <property type="molecule type" value="Genomic_DNA"/>
</dbReference>
<dbReference type="Proteomes" id="UP001283361">
    <property type="component" value="Unassembled WGS sequence"/>
</dbReference>
<dbReference type="AlphaFoldDB" id="A0AAE1E8Y8"/>
<evidence type="ECO:0000313" key="2">
    <source>
        <dbReference type="EMBL" id="KAK3798676.1"/>
    </source>
</evidence>
<gene>
    <name evidence="2" type="ORF">RRG08_017292</name>
</gene>
<accession>A0AAE1E8Y8</accession>
<protein>
    <submittedName>
        <fullName evidence="2">Uncharacterized protein</fullName>
    </submittedName>
</protein>
<reference evidence="2" key="1">
    <citation type="journal article" date="2023" name="G3 (Bethesda)">
        <title>A reference genome for the long-term kleptoplast-retaining sea slug Elysia crispata morphotype clarki.</title>
        <authorList>
            <person name="Eastman K.E."/>
            <person name="Pendleton A.L."/>
            <person name="Shaikh M.A."/>
            <person name="Suttiyut T."/>
            <person name="Ogas R."/>
            <person name="Tomko P."/>
            <person name="Gavelis G."/>
            <person name="Widhalm J.R."/>
            <person name="Wisecaver J.H."/>
        </authorList>
    </citation>
    <scope>NUCLEOTIDE SEQUENCE</scope>
    <source>
        <strain evidence="2">ECLA1</strain>
    </source>
</reference>
<name>A0AAE1E8Y8_9GAST</name>
<proteinExistence type="predicted"/>
<organism evidence="2 3">
    <name type="scientific">Elysia crispata</name>
    <name type="common">lettuce slug</name>
    <dbReference type="NCBI Taxonomy" id="231223"/>
    <lineage>
        <taxon>Eukaryota</taxon>
        <taxon>Metazoa</taxon>
        <taxon>Spiralia</taxon>
        <taxon>Lophotrochozoa</taxon>
        <taxon>Mollusca</taxon>
        <taxon>Gastropoda</taxon>
        <taxon>Heterobranchia</taxon>
        <taxon>Euthyneura</taxon>
        <taxon>Panpulmonata</taxon>
        <taxon>Sacoglossa</taxon>
        <taxon>Placobranchoidea</taxon>
        <taxon>Plakobranchidae</taxon>
        <taxon>Elysia</taxon>
    </lineage>
</organism>
<keyword evidence="3" id="KW-1185">Reference proteome</keyword>
<feature type="region of interest" description="Disordered" evidence="1">
    <location>
        <begin position="130"/>
        <end position="154"/>
    </location>
</feature>
<feature type="compositionally biased region" description="Polar residues" evidence="1">
    <location>
        <begin position="138"/>
        <end position="154"/>
    </location>
</feature>
<sequence>MIEDHERRAPDVLDTLSTRPPEHYKRRLADMSDILDIEHAATRAPQVAGNRYVIQASHRARGHQKRAADMSYKLDIEHAAIIAPQVAGRRYSTRPPEHHKRRAADMSDKLDIEHVATRAPQAAGNRYVRQASHRARGHQSTTSGGQQICQTSFT</sequence>
<evidence type="ECO:0000256" key="1">
    <source>
        <dbReference type="SAM" id="MobiDB-lite"/>
    </source>
</evidence>
<evidence type="ECO:0000313" key="3">
    <source>
        <dbReference type="Proteomes" id="UP001283361"/>
    </source>
</evidence>
<comment type="caution">
    <text evidence="2">The sequence shown here is derived from an EMBL/GenBank/DDBJ whole genome shotgun (WGS) entry which is preliminary data.</text>
</comment>